<dbReference type="Gene3D" id="3.90.190.10">
    <property type="entry name" value="Protein tyrosine phosphatase superfamily"/>
    <property type="match status" value="1"/>
</dbReference>
<dbReference type="EMBL" id="KL198073">
    <property type="protein sequence ID" value="KDQ09892.1"/>
    <property type="molecule type" value="Genomic_DNA"/>
</dbReference>
<feature type="domain" description="Tyrosine specific protein phosphatases" evidence="4">
    <location>
        <begin position="94"/>
        <end position="152"/>
    </location>
</feature>
<evidence type="ECO:0000256" key="2">
    <source>
        <dbReference type="SAM" id="MobiDB-lite"/>
    </source>
</evidence>
<evidence type="ECO:0000259" key="4">
    <source>
        <dbReference type="PROSITE" id="PS50056"/>
    </source>
</evidence>
<feature type="domain" description="Tyrosine-protein phosphatase" evidence="3">
    <location>
        <begin position="28"/>
        <end position="174"/>
    </location>
</feature>
<dbReference type="SMART" id="SM00195">
    <property type="entry name" value="DSPc"/>
    <property type="match status" value="1"/>
</dbReference>
<name>A0A067MDG4_BOTB1</name>
<dbReference type="InterPro" id="IPR029021">
    <property type="entry name" value="Prot-tyrosine_phosphatase-like"/>
</dbReference>
<dbReference type="AlphaFoldDB" id="A0A067MDG4"/>
<proteinExistence type="inferred from homology"/>
<comment type="similarity">
    <text evidence="1">Belongs to the protein-tyrosine phosphatase family. Non-receptor class subfamily.</text>
</comment>
<reference evidence="6" key="1">
    <citation type="journal article" date="2014" name="Proc. Natl. Acad. Sci. U.S.A.">
        <title>Extensive sampling of basidiomycete genomes demonstrates inadequacy of the white-rot/brown-rot paradigm for wood decay fungi.</title>
        <authorList>
            <person name="Riley R."/>
            <person name="Salamov A.A."/>
            <person name="Brown D.W."/>
            <person name="Nagy L.G."/>
            <person name="Floudas D."/>
            <person name="Held B.W."/>
            <person name="Levasseur A."/>
            <person name="Lombard V."/>
            <person name="Morin E."/>
            <person name="Otillar R."/>
            <person name="Lindquist E.A."/>
            <person name="Sun H."/>
            <person name="LaButti K.M."/>
            <person name="Schmutz J."/>
            <person name="Jabbour D."/>
            <person name="Luo H."/>
            <person name="Baker S.E."/>
            <person name="Pisabarro A.G."/>
            <person name="Walton J.D."/>
            <person name="Blanchette R.A."/>
            <person name="Henrissat B."/>
            <person name="Martin F."/>
            <person name="Cullen D."/>
            <person name="Hibbett D.S."/>
            <person name="Grigoriev I.V."/>
        </authorList>
    </citation>
    <scope>NUCLEOTIDE SEQUENCE [LARGE SCALE GENOMIC DNA]</scope>
    <source>
        <strain evidence="6">FD-172 SS1</strain>
    </source>
</reference>
<sequence length="220" mass="24899">MSVYTPQRAGPNDAFEQEVEWRYEMRRDCQEILPGVLLGPSQVAKDLNKLRALGVTHIICVRDEQEAFSVRPRFPENFQYLTLDVKDSDEQNLIRLFPTAKQFIDSGLSSGGKVLVHCNGGITLSPAFVVMFVMQRLNMSWEDALQAVQNKRYCISCNGGFLAQLKEYESIYRANLMVSSHPPAAPRPGARRKRDDDDESGDSHKRVIHSSDYAEDSMVL</sequence>
<organism evidence="5 6">
    <name type="scientific">Botryobasidium botryosum (strain FD-172 SS1)</name>
    <dbReference type="NCBI Taxonomy" id="930990"/>
    <lineage>
        <taxon>Eukaryota</taxon>
        <taxon>Fungi</taxon>
        <taxon>Dikarya</taxon>
        <taxon>Basidiomycota</taxon>
        <taxon>Agaricomycotina</taxon>
        <taxon>Agaricomycetes</taxon>
        <taxon>Cantharellales</taxon>
        <taxon>Botryobasidiaceae</taxon>
        <taxon>Botryobasidium</taxon>
    </lineage>
</organism>
<dbReference type="InterPro" id="IPR000340">
    <property type="entry name" value="Dual-sp_phosphatase_cat-dom"/>
</dbReference>
<evidence type="ECO:0000313" key="5">
    <source>
        <dbReference type="EMBL" id="KDQ09892.1"/>
    </source>
</evidence>
<feature type="region of interest" description="Disordered" evidence="2">
    <location>
        <begin position="179"/>
        <end position="220"/>
    </location>
</feature>
<dbReference type="GO" id="GO:0070372">
    <property type="term" value="P:regulation of ERK1 and ERK2 cascade"/>
    <property type="evidence" value="ECO:0007669"/>
    <property type="project" value="TreeGrafter"/>
</dbReference>
<dbReference type="STRING" id="930990.A0A067MDG4"/>
<evidence type="ECO:0000256" key="1">
    <source>
        <dbReference type="ARBA" id="ARBA00009649"/>
    </source>
</evidence>
<dbReference type="SUPFAM" id="SSF52799">
    <property type="entry name" value="(Phosphotyrosine protein) phosphatases II"/>
    <property type="match status" value="1"/>
</dbReference>
<keyword evidence="6" id="KW-1185">Reference proteome</keyword>
<evidence type="ECO:0000313" key="6">
    <source>
        <dbReference type="Proteomes" id="UP000027195"/>
    </source>
</evidence>
<dbReference type="Proteomes" id="UP000027195">
    <property type="component" value="Unassembled WGS sequence"/>
</dbReference>
<dbReference type="GO" id="GO:0005737">
    <property type="term" value="C:cytoplasm"/>
    <property type="evidence" value="ECO:0007669"/>
    <property type="project" value="TreeGrafter"/>
</dbReference>
<dbReference type="InterPro" id="IPR052449">
    <property type="entry name" value="STYX-Interacting_Phosphatase"/>
</dbReference>
<dbReference type="PANTHER" id="PTHR46588">
    <property type="entry name" value="SERINE/THREONINE/TYROSINE-INTERACTING PROTEIN"/>
    <property type="match status" value="1"/>
</dbReference>
<dbReference type="PANTHER" id="PTHR46588:SF1">
    <property type="entry name" value="SERINE_THREONINE_TYROSINE-INTERACTING PROTEIN"/>
    <property type="match status" value="1"/>
</dbReference>
<dbReference type="GO" id="GO:1990444">
    <property type="term" value="F:F-box domain binding"/>
    <property type="evidence" value="ECO:0007669"/>
    <property type="project" value="TreeGrafter"/>
</dbReference>
<dbReference type="GO" id="GO:0140096">
    <property type="term" value="F:catalytic activity, acting on a protein"/>
    <property type="evidence" value="ECO:0007669"/>
    <property type="project" value="UniProtKB-ARBA"/>
</dbReference>
<dbReference type="FunFam" id="3.90.190.10:FF:000036">
    <property type="entry name" value="Serine/threonine/tyrosine-interacting protein a"/>
    <property type="match status" value="1"/>
</dbReference>
<accession>A0A067MDG4</accession>
<dbReference type="PROSITE" id="PS50056">
    <property type="entry name" value="TYR_PHOSPHATASE_2"/>
    <property type="match status" value="1"/>
</dbReference>
<dbReference type="OrthoDB" id="2017893at2759"/>
<dbReference type="GO" id="GO:0062026">
    <property type="term" value="P:negative regulation of SCF-dependent proteasomal ubiquitin-dependent catabolic process"/>
    <property type="evidence" value="ECO:0007669"/>
    <property type="project" value="TreeGrafter"/>
</dbReference>
<dbReference type="InterPro" id="IPR000387">
    <property type="entry name" value="Tyr_Pase_dom"/>
</dbReference>
<evidence type="ECO:0000259" key="3">
    <source>
        <dbReference type="PROSITE" id="PS50054"/>
    </source>
</evidence>
<protein>
    <submittedName>
        <fullName evidence="5">Uncharacterized protein</fullName>
    </submittedName>
</protein>
<dbReference type="HOGENOM" id="CLU_027074_7_0_1"/>
<dbReference type="InParanoid" id="A0A067MDG4"/>
<dbReference type="GO" id="GO:0005654">
    <property type="term" value="C:nucleoplasm"/>
    <property type="evidence" value="ECO:0007669"/>
    <property type="project" value="TreeGrafter"/>
</dbReference>
<gene>
    <name evidence="5" type="ORF">BOTBODRAFT_36704</name>
</gene>
<dbReference type="InterPro" id="IPR020422">
    <property type="entry name" value="TYR_PHOSPHATASE_DUAL_dom"/>
</dbReference>
<dbReference type="PROSITE" id="PS50054">
    <property type="entry name" value="TYR_PHOSPHATASE_DUAL"/>
    <property type="match status" value="1"/>
</dbReference>
<dbReference type="Pfam" id="PF00782">
    <property type="entry name" value="DSPc"/>
    <property type="match status" value="1"/>
</dbReference>